<evidence type="ECO:0000313" key="2">
    <source>
        <dbReference type="Proteomes" id="UP000258408"/>
    </source>
</evidence>
<accession>A0A345L1S0</accession>
<name>A0A345L1S0_9CAUD</name>
<proteinExistence type="predicted"/>
<dbReference type="EMBL" id="MH536814">
    <property type="protein sequence ID" value="AXH49222.1"/>
    <property type="molecule type" value="Genomic_DNA"/>
</dbReference>
<protein>
    <submittedName>
        <fullName evidence="1">Uncharacterized protein</fullName>
    </submittedName>
</protein>
<dbReference type="RefSeq" id="YP_009839274.1">
    <property type="nucleotide sequence ID" value="NC_048720.1"/>
</dbReference>
<keyword evidence="2" id="KW-1185">Reference proteome</keyword>
<dbReference type="Proteomes" id="UP000258408">
    <property type="component" value="Segment"/>
</dbReference>
<reference evidence="1 2" key="1">
    <citation type="submission" date="2018-06" db="EMBL/GenBank/DDBJ databases">
        <authorList>
            <person name="Luttrell C.E."/>
            <person name="Myers K.N."/>
            <person name="Simpson A.N."/>
            <person name="Sulollari A."/>
            <person name="Suri N."/>
            <person name="Nayek S."/>
            <person name="Bhuiyan S."/>
            <person name="Smith B.R."/>
            <person name="Hughes L.E."/>
            <person name="Garlena R.A."/>
            <person name="Russell D.A."/>
            <person name="Pope W.H."/>
            <person name="Jacobs-Sera D."/>
            <person name="Hatfull G.F."/>
        </authorList>
    </citation>
    <scope>NUCLEOTIDE SEQUENCE [LARGE SCALE GENOMIC DNA]</scope>
</reference>
<evidence type="ECO:0000313" key="1">
    <source>
        <dbReference type="EMBL" id="AXH49222.1"/>
    </source>
</evidence>
<gene>
    <name evidence="1" type="primary">79</name>
    <name evidence="1" type="ORF">SEA_BLUEEYEDBEAUTY_79</name>
</gene>
<dbReference type="KEGG" id="vg:55599869"/>
<sequence length="57" mass="6673">MVPEDGRYKGIEIPGMVKLHWESKPGRWWRKGVDSVLDSDMYKDNAEKAWMYGDLAE</sequence>
<dbReference type="GeneID" id="55599869"/>
<organism evidence="1 2">
    <name type="scientific">Streptomyces phage Blueeyedbeauty</name>
    <dbReference type="NCBI Taxonomy" id="2250336"/>
    <lineage>
        <taxon>Viruses</taxon>
        <taxon>Duplodnaviria</taxon>
        <taxon>Heunggongvirae</taxon>
        <taxon>Uroviricota</taxon>
        <taxon>Caudoviricetes</taxon>
        <taxon>Stanwilliamsviridae</taxon>
        <taxon>Loccivirinae</taxon>
        <taxon>Annadreamyvirus</taxon>
        <taxon>Annadreamyvirus blueeyedbeauty</taxon>
    </lineage>
</organism>